<dbReference type="Proteomes" id="UP000288805">
    <property type="component" value="Unassembled WGS sequence"/>
</dbReference>
<dbReference type="PANTHER" id="PTHR43383">
    <property type="entry name" value="NODULIN 6"/>
    <property type="match status" value="1"/>
</dbReference>
<organism evidence="2 3">
    <name type="scientific">Vitis vinifera</name>
    <name type="common">Grape</name>
    <dbReference type="NCBI Taxonomy" id="29760"/>
    <lineage>
        <taxon>Eukaryota</taxon>
        <taxon>Viridiplantae</taxon>
        <taxon>Streptophyta</taxon>
        <taxon>Embryophyta</taxon>
        <taxon>Tracheophyta</taxon>
        <taxon>Spermatophyta</taxon>
        <taxon>Magnoliopsida</taxon>
        <taxon>eudicotyledons</taxon>
        <taxon>Gunneridae</taxon>
        <taxon>Pentapetalae</taxon>
        <taxon>rosids</taxon>
        <taxon>Vitales</taxon>
        <taxon>Vitaceae</taxon>
        <taxon>Viteae</taxon>
        <taxon>Vitis</taxon>
    </lineage>
</organism>
<dbReference type="SUPFAM" id="SSF51556">
    <property type="entry name" value="Metallo-dependent hydrolases"/>
    <property type="match status" value="1"/>
</dbReference>
<sequence length="394" mass="44069">MEKYAELREAVEKVELVDAHAHNIVALDSAFPFIGCFSEANGDALSYATHSLCFKRSLREIAELYGSEVSLSGVEEYRRCSGLQSITSTCFKAARITAILIDDGIDFDKKHDIQWHRNFTPIVGRILRIEHLAEKILDEVSNFGLPTFMVTIADGISGLKSIAAYRSGLEINTNVSRQDAEEGLAEVLYAGKPVRITNKNFIDYIFTRSLEVALCFDLPMQLHTGFGDRDLDLRLANPLHLRTLLEDKRFSKCRIVLLHASYPFSKEASYLASVYPQVYLDFGLAIPKLSTHGMISSVKELLELAPIKKVMFSTDGYAFPETFYLGQSGDISLCWTYRDKVGAKKAREVVFTVLRDACIDGDLSIPEAVEAAEDIFAKNAIQFYKLNVAMKSID</sequence>
<accession>A0A438JSR3</accession>
<dbReference type="AlphaFoldDB" id="A0A438JSR3"/>
<comment type="caution">
    <text evidence="2">The sequence shown here is derived from an EMBL/GenBank/DDBJ whole genome shotgun (WGS) entry which is preliminary data.</text>
</comment>
<dbReference type="GO" id="GO:0016787">
    <property type="term" value="F:hydrolase activity"/>
    <property type="evidence" value="ECO:0007669"/>
    <property type="project" value="InterPro"/>
</dbReference>
<dbReference type="Gene3D" id="3.20.20.140">
    <property type="entry name" value="Metal-dependent hydrolases"/>
    <property type="match status" value="1"/>
</dbReference>
<evidence type="ECO:0000313" key="3">
    <source>
        <dbReference type="Proteomes" id="UP000288805"/>
    </source>
</evidence>
<protein>
    <submittedName>
        <fullName evidence="2">Protein fluG</fullName>
    </submittedName>
</protein>
<dbReference type="PANTHER" id="PTHR43383:SF2">
    <property type="entry name" value="AMIDOHYDROLASE 2 FAMILY PROTEIN"/>
    <property type="match status" value="1"/>
</dbReference>
<evidence type="ECO:0000313" key="2">
    <source>
        <dbReference type="EMBL" id="RVX12004.1"/>
    </source>
</evidence>
<reference evidence="2 3" key="1">
    <citation type="journal article" date="2018" name="PLoS Genet.">
        <title>Population sequencing reveals clonal diversity and ancestral inbreeding in the grapevine cultivar Chardonnay.</title>
        <authorList>
            <person name="Roach M.J."/>
            <person name="Johnson D.L."/>
            <person name="Bohlmann J."/>
            <person name="van Vuuren H.J."/>
            <person name="Jones S.J."/>
            <person name="Pretorius I.S."/>
            <person name="Schmidt S.A."/>
            <person name="Borneman A.R."/>
        </authorList>
    </citation>
    <scope>NUCLEOTIDE SEQUENCE [LARGE SCALE GENOMIC DNA]</scope>
    <source>
        <strain evidence="3">cv. Chardonnay</strain>
        <tissue evidence="2">Leaf</tissue>
    </source>
</reference>
<dbReference type="FunFam" id="3.20.20.140:FF:000046">
    <property type="entry name" value="Glutamate-ammonia ligase"/>
    <property type="match status" value="1"/>
</dbReference>
<gene>
    <name evidence="2" type="primary">fluG_1</name>
    <name evidence="2" type="ORF">CK203_009391</name>
</gene>
<feature type="domain" description="Amidohydrolase-related" evidence="1">
    <location>
        <begin position="216"/>
        <end position="386"/>
    </location>
</feature>
<evidence type="ECO:0000259" key="1">
    <source>
        <dbReference type="Pfam" id="PF04909"/>
    </source>
</evidence>
<proteinExistence type="predicted"/>
<name>A0A438JSR3_VITVI</name>
<dbReference type="InterPro" id="IPR006680">
    <property type="entry name" value="Amidohydro-rel"/>
</dbReference>
<dbReference type="InterPro" id="IPR032466">
    <property type="entry name" value="Metal_Hydrolase"/>
</dbReference>
<dbReference type="Pfam" id="PF04909">
    <property type="entry name" value="Amidohydro_2"/>
    <property type="match status" value="1"/>
</dbReference>
<dbReference type="EMBL" id="QGNW01000029">
    <property type="protein sequence ID" value="RVX12004.1"/>
    <property type="molecule type" value="Genomic_DNA"/>
</dbReference>